<keyword evidence="1" id="KW-1133">Transmembrane helix</keyword>
<dbReference type="InterPro" id="IPR001466">
    <property type="entry name" value="Beta-lactam-related"/>
</dbReference>
<feature type="domain" description="Beta-lactamase-related" evidence="2">
    <location>
        <begin position="60"/>
        <end position="373"/>
    </location>
</feature>
<dbReference type="SUPFAM" id="SSF56601">
    <property type="entry name" value="beta-lactamase/transpeptidase-like"/>
    <property type="match status" value="1"/>
</dbReference>
<proteinExistence type="predicted"/>
<feature type="transmembrane region" description="Helical" evidence="1">
    <location>
        <begin position="12"/>
        <end position="31"/>
    </location>
</feature>
<dbReference type="Proteomes" id="UP001235712">
    <property type="component" value="Unassembled WGS sequence"/>
</dbReference>
<keyword evidence="4" id="KW-1185">Reference proteome</keyword>
<evidence type="ECO:0000313" key="4">
    <source>
        <dbReference type="Proteomes" id="UP001235712"/>
    </source>
</evidence>
<keyword evidence="1" id="KW-0472">Membrane</keyword>
<dbReference type="PANTHER" id="PTHR46825:SF7">
    <property type="entry name" value="D-ALANYL-D-ALANINE CARBOXYPEPTIDASE"/>
    <property type="match status" value="1"/>
</dbReference>
<reference evidence="3 4" key="1">
    <citation type="submission" date="2023-07" db="EMBL/GenBank/DDBJ databases">
        <title>Sequencing the genomes of 1000 actinobacteria strains.</title>
        <authorList>
            <person name="Klenk H.-P."/>
        </authorList>
    </citation>
    <scope>NUCLEOTIDE SEQUENCE [LARGE SCALE GENOMIC DNA]</scope>
    <source>
        <strain evidence="3 4">DSM 44388</strain>
    </source>
</reference>
<organism evidence="3 4">
    <name type="scientific">Kineosporia succinea</name>
    <dbReference type="NCBI Taxonomy" id="84632"/>
    <lineage>
        <taxon>Bacteria</taxon>
        <taxon>Bacillati</taxon>
        <taxon>Actinomycetota</taxon>
        <taxon>Actinomycetes</taxon>
        <taxon>Kineosporiales</taxon>
        <taxon>Kineosporiaceae</taxon>
        <taxon>Kineosporia</taxon>
    </lineage>
</organism>
<dbReference type="InterPro" id="IPR012338">
    <property type="entry name" value="Beta-lactam/transpept-like"/>
</dbReference>
<evidence type="ECO:0000259" key="2">
    <source>
        <dbReference type="Pfam" id="PF00144"/>
    </source>
</evidence>
<dbReference type="Pfam" id="PF00144">
    <property type="entry name" value="Beta-lactamase"/>
    <property type="match status" value="1"/>
</dbReference>
<dbReference type="Gene3D" id="3.40.710.10">
    <property type="entry name" value="DD-peptidase/beta-lactamase superfamily"/>
    <property type="match status" value="1"/>
</dbReference>
<evidence type="ECO:0000256" key="1">
    <source>
        <dbReference type="SAM" id="Phobius"/>
    </source>
</evidence>
<dbReference type="InterPro" id="IPR050491">
    <property type="entry name" value="AmpC-like"/>
</dbReference>
<name>A0ABT9P9P4_9ACTN</name>
<comment type="caution">
    <text evidence="3">The sequence shown here is derived from an EMBL/GenBank/DDBJ whole genome shotgun (WGS) entry which is preliminary data.</text>
</comment>
<protein>
    <submittedName>
        <fullName evidence="3">D-alanyl-D-alanine carboxypeptidase</fullName>
        <ecNumber evidence="3">3.4.16.4</ecNumber>
    </submittedName>
</protein>
<dbReference type="GO" id="GO:0009002">
    <property type="term" value="F:serine-type D-Ala-D-Ala carboxypeptidase activity"/>
    <property type="evidence" value="ECO:0007669"/>
    <property type="project" value="UniProtKB-EC"/>
</dbReference>
<keyword evidence="1" id="KW-0812">Transmembrane</keyword>
<sequence length="415" mass="44568">MSEQTGTRSGRRAGAGAVLGIVALVVGVLVIRPTAPVPPPRPTASTGMSTVAHYELADGAPGYLARIDHGDRVELTAEGVADRETGRRLTVDDQFEIGSVTKTFMASLTLQLVDEGRVELDRPIEDYLPGVVPDGRDITVRMLLNHTSGIYNYTDDEVFRRSVFTDPERVWSEKEILELAFRYDPNFPPGTNWSYSNTGYIVIGRLLTSVTGETLSRLVRERITEPLGLKHTHLPDPGTVEAGDTYAQGYAFDGVSSYAEAAWSVVNGGGGADGGIISTAGDLAVFLPAVLQARLFSAQQLGEMRTTVEQRRGYLVTGGYGLGLMWFKSPCGKVWGHDGQTTGHRTTALATEDGGRTAVSALTAVPGPDAGDEDVERWYQLAQAAQDTAVCTMLDQPVPREVTDSLTGRTPSPPL</sequence>
<dbReference type="EMBL" id="JAUSQZ010000001">
    <property type="protein sequence ID" value="MDP9828755.1"/>
    <property type="molecule type" value="Genomic_DNA"/>
</dbReference>
<dbReference type="EC" id="3.4.16.4" evidence="3"/>
<keyword evidence="3" id="KW-0121">Carboxypeptidase</keyword>
<gene>
    <name evidence="3" type="ORF">J2S57_004504</name>
</gene>
<keyword evidence="3" id="KW-0378">Hydrolase</keyword>
<keyword evidence="3" id="KW-0645">Protease</keyword>
<accession>A0ABT9P9P4</accession>
<dbReference type="RefSeq" id="WP_307246260.1">
    <property type="nucleotide sequence ID" value="NZ_JAUSQZ010000001.1"/>
</dbReference>
<evidence type="ECO:0000313" key="3">
    <source>
        <dbReference type="EMBL" id="MDP9828755.1"/>
    </source>
</evidence>
<dbReference type="PANTHER" id="PTHR46825">
    <property type="entry name" value="D-ALANYL-D-ALANINE-CARBOXYPEPTIDASE/ENDOPEPTIDASE AMPH"/>
    <property type="match status" value="1"/>
</dbReference>